<dbReference type="GO" id="GO:0005524">
    <property type="term" value="F:ATP binding"/>
    <property type="evidence" value="ECO:0007669"/>
    <property type="project" value="UniProtKB-KW"/>
</dbReference>
<dbReference type="CDD" id="cd18140">
    <property type="entry name" value="HLD_clamp_RFC"/>
    <property type="match status" value="1"/>
</dbReference>
<dbReference type="GO" id="GO:0003689">
    <property type="term" value="F:DNA clamp loader activity"/>
    <property type="evidence" value="ECO:0007669"/>
    <property type="project" value="TreeGrafter"/>
</dbReference>
<dbReference type="Gene3D" id="3.40.50.300">
    <property type="entry name" value="P-loop containing nucleotide triphosphate hydrolases"/>
    <property type="match status" value="1"/>
</dbReference>
<protein>
    <recommendedName>
        <fullName evidence="11">Cell cycle checkpoint protein RAD17</fullName>
    </recommendedName>
</protein>
<evidence type="ECO:0000256" key="1">
    <source>
        <dbReference type="ARBA" id="ARBA00004123"/>
    </source>
</evidence>
<feature type="compositionally biased region" description="Low complexity" evidence="8">
    <location>
        <begin position="19"/>
        <end position="28"/>
    </location>
</feature>
<evidence type="ECO:0000256" key="4">
    <source>
        <dbReference type="ARBA" id="ARBA00022763"/>
    </source>
</evidence>
<keyword evidence="10" id="KW-1185">Reference proteome</keyword>
<feature type="region of interest" description="Disordered" evidence="8">
    <location>
        <begin position="1"/>
        <end position="58"/>
    </location>
</feature>
<name>A0AAN9HWV4_CROPI</name>
<dbReference type="InterPro" id="IPR047854">
    <property type="entry name" value="RFC_lid"/>
</dbReference>
<dbReference type="PANTHER" id="PTHR12172">
    <property type="entry name" value="CELL CYCLE CHECKPOINT PROTEIN RAD17"/>
    <property type="match status" value="1"/>
</dbReference>
<reference evidence="9 10" key="1">
    <citation type="submission" date="2024-01" db="EMBL/GenBank/DDBJ databases">
        <title>The genomes of 5 underutilized Papilionoideae crops provide insights into root nodulation and disease resistanc.</title>
        <authorList>
            <person name="Yuan L."/>
        </authorList>
    </citation>
    <scope>NUCLEOTIDE SEQUENCE [LARGE SCALE GENOMIC DNA]</scope>
    <source>
        <strain evidence="9">ZHUSHIDOU_FW_LH</strain>
        <tissue evidence="9">Leaf</tissue>
    </source>
</reference>
<keyword evidence="5" id="KW-0067">ATP-binding</keyword>
<dbReference type="GO" id="GO:0003682">
    <property type="term" value="F:chromatin binding"/>
    <property type="evidence" value="ECO:0007669"/>
    <property type="project" value="TreeGrafter"/>
</dbReference>
<evidence type="ECO:0000256" key="5">
    <source>
        <dbReference type="ARBA" id="ARBA00022840"/>
    </source>
</evidence>
<comment type="subcellular location">
    <subcellularLocation>
        <location evidence="1">Nucleus</location>
    </subcellularLocation>
</comment>
<evidence type="ECO:0000256" key="6">
    <source>
        <dbReference type="ARBA" id="ARBA00023242"/>
    </source>
</evidence>
<dbReference type="SUPFAM" id="SSF52540">
    <property type="entry name" value="P-loop containing nucleoside triphosphate hydrolases"/>
    <property type="match status" value="1"/>
</dbReference>
<dbReference type="Pfam" id="PF03215">
    <property type="entry name" value="Rad17"/>
    <property type="match status" value="1"/>
</dbReference>
<evidence type="ECO:0000256" key="2">
    <source>
        <dbReference type="ARBA" id="ARBA00006168"/>
    </source>
</evidence>
<comment type="caution">
    <text evidence="9">The sequence shown here is derived from an EMBL/GenBank/DDBJ whole genome shotgun (WGS) entry which is preliminary data.</text>
</comment>
<dbReference type="InterPro" id="IPR004582">
    <property type="entry name" value="Checkpoint_prot_Rad17_Rad24"/>
</dbReference>
<dbReference type="Gene3D" id="1.10.8.60">
    <property type="match status" value="1"/>
</dbReference>
<gene>
    <name evidence="9" type="ORF">RIF29_33537</name>
</gene>
<keyword evidence="4" id="KW-0227">DNA damage</keyword>
<dbReference type="GO" id="GO:0033314">
    <property type="term" value="P:mitotic DNA replication checkpoint signaling"/>
    <property type="evidence" value="ECO:0007669"/>
    <property type="project" value="TreeGrafter"/>
</dbReference>
<keyword evidence="6" id="KW-0539">Nucleus</keyword>
<evidence type="ECO:0000313" key="9">
    <source>
        <dbReference type="EMBL" id="KAK7250824.1"/>
    </source>
</evidence>
<dbReference type="AlphaFoldDB" id="A0AAN9HWV4"/>
<sequence length="607" mass="67630">MSKRNSVVYLSSDEEDGSSNRSLSSNRRSVTKPKPRSRSRSTSSRGQKKARVSTSGPRYSNKLHEISLLEEDFNEVFTGSKVSAGAQRSNTLELWVDKYKPSSLEELAVHKKKVEEVKTWFEERLKPSKGVNRNNVLLISGQAGIGKSAAIHVIASHLGATVCGWNTPTPVIWQEHLYNSGAGAQYTSKLSEFETFVERIRKYGIMPTSFTGDSKPTVILLIDDLPMTNGKAAFGRLKDCLHLLVYSTQIPTAILFTDYGNTDSADYNARCLEELQLSLESSGACKVAFNPITTNSIKKVLFRICQMEHCDVTSDHVDLIAKASGGDIRHAITSLQFFCLKLNQVHSLSLLTHSHGSLKDESDKLVGLDDGYYSHYGRDETLSLFHALGKFLHNKRETGSSTGYDQDGFLIQEKFSRLPLKMDVPEKILCQAHAQPGLVAGFLHENVLDFLDDEAIDDAWTLSSYLGDADLLANLWGMLSSDNEVGSVLQSAAASIAVRGVLFGNSHPLSSRWHAIRRPKLWQVEKASLYHKNEMLRLRFPPHKGLSSYHMSVMATDYMPIFKLLGNRACGIYQESVHTVDMEDVDFDQMTLDDQAGGTYDDDIEDW</sequence>
<dbReference type="InterPro" id="IPR027417">
    <property type="entry name" value="P-loop_NTPase"/>
</dbReference>
<dbReference type="GO" id="GO:0000077">
    <property type="term" value="P:DNA damage checkpoint signaling"/>
    <property type="evidence" value="ECO:0007669"/>
    <property type="project" value="TreeGrafter"/>
</dbReference>
<dbReference type="Proteomes" id="UP001372338">
    <property type="component" value="Unassembled WGS sequence"/>
</dbReference>
<accession>A0AAN9HWV4</accession>
<dbReference type="GO" id="GO:0006281">
    <property type="term" value="P:DNA repair"/>
    <property type="evidence" value="ECO:0007669"/>
    <property type="project" value="InterPro"/>
</dbReference>
<evidence type="ECO:0000256" key="3">
    <source>
        <dbReference type="ARBA" id="ARBA00022741"/>
    </source>
</evidence>
<keyword evidence="3" id="KW-0547">Nucleotide-binding</keyword>
<evidence type="ECO:0000256" key="8">
    <source>
        <dbReference type="SAM" id="MobiDB-lite"/>
    </source>
</evidence>
<comment type="similarity">
    <text evidence="2">Belongs to the rad17/RAD24 family.</text>
</comment>
<evidence type="ECO:0000256" key="7">
    <source>
        <dbReference type="ARBA" id="ARBA00023306"/>
    </source>
</evidence>
<keyword evidence="7" id="KW-0131">Cell cycle</keyword>
<dbReference type="FunFam" id="3.40.50.300:FF:001661">
    <property type="entry name" value="RAD17 checkpoint clamp loader component"/>
    <property type="match status" value="1"/>
</dbReference>
<proteinExistence type="inferred from homology"/>
<dbReference type="PANTHER" id="PTHR12172:SF0">
    <property type="entry name" value="CELL CYCLE CHECKPOINT PROTEIN RAD17"/>
    <property type="match status" value="1"/>
</dbReference>
<feature type="compositionally biased region" description="Basic residues" evidence="8">
    <location>
        <begin position="29"/>
        <end position="39"/>
    </location>
</feature>
<evidence type="ECO:0000313" key="10">
    <source>
        <dbReference type="Proteomes" id="UP001372338"/>
    </source>
</evidence>
<dbReference type="GO" id="GO:0005634">
    <property type="term" value="C:nucleus"/>
    <property type="evidence" value="ECO:0007669"/>
    <property type="project" value="UniProtKB-SubCell"/>
</dbReference>
<organism evidence="9 10">
    <name type="scientific">Crotalaria pallida</name>
    <name type="common">Smooth rattlebox</name>
    <name type="synonym">Crotalaria striata</name>
    <dbReference type="NCBI Taxonomy" id="3830"/>
    <lineage>
        <taxon>Eukaryota</taxon>
        <taxon>Viridiplantae</taxon>
        <taxon>Streptophyta</taxon>
        <taxon>Embryophyta</taxon>
        <taxon>Tracheophyta</taxon>
        <taxon>Spermatophyta</taxon>
        <taxon>Magnoliopsida</taxon>
        <taxon>eudicotyledons</taxon>
        <taxon>Gunneridae</taxon>
        <taxon>Pentapetalae</taxon>
        <taxon>rosids</taxon>
        <taxon>fabids</taxon>
        <taxon>Fabales</taxon>
        <taxon>Fabaceae</taxon>
        <taxon>Papilionoideae</taxon>
        <taxon>50 kb inversion clade</taxon>
        <taxon>genistoids sensu lato</taxon>
        <taxon>core genistoids</taxon>
        <taxon>Crotalarieae</taxon>
        <taxon>Crotalaria</taxon>
    </lineage>
</organism>
<evidence type="ECO:0008006" key="11">
    <source>
        <dbReference type="Google" id="ProtNLM"/>
    </source>
</evidence>
<dbReference type="EMBL" id="JAYWIO010000007">
    <property type="protein sequence ID" value="KAK7250824.1"/>
    <property type="molecule type" value="Genomic_DNA"/>
</dbReference>